<reference evidence="2 3" key="1">
    <citation type="submission" date="2019-12" db="EMBL/GenBank/DDBJ databases">
        <authorList>
            <person name="Alioto T."/>
            <person name="Alioto T."/>
            <person name="Gomez Garrido J."/>
        </authorList>
    </citation>
    <scope>NUCLEOTIDE SEQUENCE [LARGE SCALE GENOMIC DNA]</scope>
</reference>
<dbReference type="GO" id="GO:0034220">
    <property type="term" value="P:monoatomic ion transmembrane transport"/>
    <property type="evidence" value="ECO:0007669"/>
    <property type="project" value="UniProtKB-KW"/>
</dbReference>
<dbReference type="Gene3D" id="1.25.40.20">
    <property type="entry name" value="Ankyrin repeat-containing domain"/>
    <property type="match status" value="1"/>
</dbReference>
<evidence type="ECO:0000313" key="2">
    <source>
        <dbReference type="EMBL" id="CAA2963914.1"/>
    </source>
</evidence>
<accession>A0A8S0QDP2</accession>
<comment type="caution">
    <text evidence="2">The sequence shown here is derived from an EMBL/GenBank/DDBJ whole genome shotgun (WGS) entry which is preliminary data.</text>
</comment>
<evidence type="ECO:0000256" key="1">
    <source>
        <dbReference type="PROSITE-ProRule" id="PRU00023"/>
    </source>
</evidence>
<dbReference type="InterPro" id="IPR002110">
    <property type="entry name" value="Ankyrin_rpt"/>
</dbReference>
<gene>
    <name evidence="2" type="ORF">OLEA9_A037045</name>
</gene>
<dbReference type="InterPro" id="IPR036770">
    <property type="entry name" value="Ankyrin_rpt-contain_sf"/>
</dbReference>
<dbReference type="Gramene" id="OE9A037045T1">
    <property type="protein sequence ID" value="OE9A037045C1"/>
    <property type="gene ID" value="OE9A037045"/>
</dbReference>
<dbReference type="PROSITE" id="PS50088">
    <property type="entry name" value="ANK_REPEAT"/>
    <property type="match status" value="1"/>
</dbReference>
<sequence>MTLYVEICKGNIEIIEILLNRDANIDKPDEHGWTPRLLAEQQGHDNIKELFEQYKLNQPQPSIFVPKQRHEVRFLGRFKRKPSITLGSPLHISRTKWFVERSRPKHPRAEVAGWDKLHFP</sequence>
<dbReference type="SUPFAM" id="SSF48403">
    <property type="entry name" value="Ankyrin repeat"/>
    <property type="match status" value="1"/>
</dbReference>
<keyword evidence="2" id="KW-0407">Ion channel</keyword>
<dbReference type="AlphaFoldDB" id="A0A8S0QDP2"/>
<name>A0A8S0QDP2_OLEEU</name>
<keyword evidence="1" id="KW-0040">ANK repeat</keyword>
<evidence type="ECO:0000313" key="3">
    <source>
        <dbReference type="Proteomes" id="UP000594638"/>
    </source>
</evidence>
<dbReference type="Proteomes" id="UP000594638">
    <property type="component" value="Unassembled WGS sequence"/>
</dbReference>
<dbReference type="OrthoDB" id="539213at2759"/>
<feature type="repeat" description="ANK" evidence="1">
    <location>
        <begin position="1"/>
        <end position="30"/>
    </location>
</feature>
<keyword evidence="3" id="KW-1185">Reference proteome</keyword>
<proteinExistence type="predicted"/>
<protein>
    <submittedName>
        <fullName evidence="2">Potassium channel AKT1-like</fullName>
    </submittedName>
</protein>
<keyword evidence="2" id="KW-0813">Transport</keyword>
<organism evidence="2 3">
    <name type="scientific">Olea europaea subsp. europaea</name>
    <dbReference type="NCBI Taxonomy" id="158383"/>
    <lineage>
        <taxon>Eukaryota</taxon>
        <taxon>Viridiplantae</taxon>
        <taxon>Streptophyta</taxon>
        <taxon>Embryophyta</taxon>
        <taxon>Tracheophyta</taxon>
        <taxon>Spermatophyta</taxon>
        <taxon>Magnoliopsida</taxon>
        <taxon>eudicotyledons</taxon>
        <taxon>Gunneridae</taxon>
        <taxon>Pentapetalae</taxon>
        <taxon>asterids</taxon>
        <taxon>lamiids</taxon>
        <taxon>Lamiales</taxon>
        <taxon>Oleaceae</taxon>
        <taxon>Oleeae</taxon>
        <taxon>Olea</taxon>
    </lineage>
</organism>
<dbReference type="EMBL" id="CACTIH010001814">
    <property type="protein sequence ID" value="CAA2963914.1"/>
    <property type="molecule type" value="Genomic_DNA"/>
</dbReference>
<keyword evidence="2" id="KW-0406">Ion transport</keyword>